<feature type="signal peptide" evidence="1">
    <location>
        <begin position="1"/>
        <end position="26"/>
    </location>
</feature>
<evidence type="ECO:0000313" key="3">
    <source>
        <dbReference type="Proteomes" id="UP000235803"/>
    </source>
</evidence>
<evidence type="ECO:0008006" key="4">
    <source>
        <dbReference type="Google" id="ProtNLM"/>
    </source>
</evidence>
<reference evidence="2 3" key="1">
    <citation type="submission" date="2018-01" db="EMBL/GenBank/DDBJ databases">
        <title>Halomonas endophytica sp. nov., isolated from storage liquid in the stems of Populus euphratica.</title>
        <authorList>
            <person name="Chen C."/>
        </authorList>
    </citation>
    <scope>NUCLEOTIDE SEQUENCE [LARGE SCALE GENOMIC DNA]</scope>
    <source>
        <strain evidence="2 3">MC28</strain>
    </source>
</reference>
<dbReference type="EMBL" id="PNRF01000009">
    <property type="protein sequence ID" value="PMR77136.1"/>
    <property type="molecule type" value="Genomic_DNA"/>
</dbReference>
<keyword evidence="3" id="KW-1185">Reference proteome</keyword>
<keyword evidence="1" id="KW-0732">Signal</keyword>
<protein>
    <recommendedName>
        <fullName evidence="4">Secreted protein</fullName>
    </recommendedName>
</protein>
<evidence type="ECO:0000313" key="2">
    <source>
        <dbReference type="EMBL" id="PMR77136.1"/>
    </source>
</evidence>
<name>A0A2N7U9L6_9GAMM</name>
<organism evidence="2 3">
    <name type="scientific">Billgrantia endophytica</name>
    <dbReference type="NCBI Taxonomy" id="2033802"/>
    <lineage>
        <taxon>Bacteria</taxon>
        <taxon>Pseudomonadati</taxon>
        <taxon>Pseudomonadota</taxon>
        <taxon>Gammaproteobacteria</taxon>
        <taxon>Oceanospirillales</taxon>
        <taxon>Halomonadaceae</taxon>
        <taxon>Billgrantia</taxon>
    </lineage>
</organism>
<feature type="chain" id="PRO_5014607729" description="Secreted protein" evidence="1">
    <location>
        <begin position="27"/>
        <end position="100"/>
    </location>
</feature>
<evidence type="ECO:0000256" key="1">
    <source>
        <dbReference type="SAM" id="SignalP"/>
    </source>
</evidence>
<dbReference type="Proteomes" id="UP000235803">
    <property type="component" value="Unassembled WGS sequence"/>
</dbReference>
<sequence>MVFMQRLLLAFLITLLCGVQLSTASAVGEGAHELVKAPSGISQDAIPLSSPLFDADADDAELMRLPTTWVAQTTSIVPAAPAFVRRHAEQPPVRAPPHRL</sequence>
<dbReference type="AlphaFoldDB" id="A0A2N7U9L6"/>
<proteinExistence type="predicted"/>
<comment type="caution">
    <text evidence="2">The sequence shown here is derived from an EMBL/GenBank/DDBJ whole genome shotgun (WGS) entry which is preliminary data.</text>
</comment>
<accession>A0A2N7U9L6</accession>
<gene>
    <name evidence="2" type="ORF">C1H69_03795</name>
</gene>